<keyword evidence="3 4" id="KW-0949">S-adenosyl-L-methionine</keyword>
<dbReference type="EMBL" id="LIAE01006534">
    <property type="protein sequence ID" value="PAV88104.1"/>
    <property type="molecule type" value="Genomic_DNA"/>
</dbReference>
<evidence type="ECO:0000313" key="7">
    <source>
        <dbReference type="Proteomes" id="UP000218231"/>
    </source>
</evidence>
<dbReference type="AlphaFoldDB" id="A0A2A2LPG1"/>
<evidence type="ECO:0000256" key="2">
    <source>
        <dbReference type="ARBA" id="ARBA00022679"/>
    </source>
</evidence>
<dbReference type="InterPro" id="IPR046341">
    <property type="entry name" value="SET_dom_sf"/>
</dbReference>
<dbReference type="EC" id="2.1.1.85" evidence="4"/>
<name>A0A2A2LPG1_9BILA</name>
<dbReference type="GO" id="GO:0016279">
    <property type="term" value="F:protein-lysine N-methyltransferase activity"/>
    <property type="evidence" value="ECO:0007669"/>
    <property type="project" value="TreeGrafter"/>
</dbReference>
<keyword evidence="1 4" id="KW-0489">Methyltransferase</keyword>
<dbReference type="PROSITE" id="PS51565">
    <property type="entry name" value="SAM_MT85_SETD3"/>
    <property type="match status" value="1"/>
</dbReference>
<dbReference type="CDD" id="cd19176">
    <property type="entry name" value="SET_SETD3"/>
    <property type="match status" value="1"/>
</dbReference>
<dbReference type="GO" id="GO:0032259">
    <property type="term" value="P:methylation"/>
    <property type="evidence" value="ECO:0007669"/>
    <property type="project" value="UniProtKB-KW"/>
</dbReference>
<dbReference type="PANTHER" id="PTHR13271:SF47">
    <property type="entry name" value="ACTIN-HISTIDINE N-METHYLTRANSFERASE"/>
    <property type="match status" value="1"/>
</dbReference>
<dbReference type="OrthoDB" id="441812at2759"/>
<reference evidence="6 7" key="1">
    <citation type="journal article" date="2017" name="Curr. Biol.">
        <title>Genome architecture and evolution of a unichromosomal asexual nematode.</title>
        <authorList>
            <person name="Fradin H."/>
            <person name="Zegar C."/>
            <person name="Gutwein M."/>
            <person name="Lucas J."/>
            <person name="Kovtun M."/>
            <person name="Corcoran D."/>
            <person name="Baugh L.R."/>
            <person name="Kiontke K."/>
            <person name="Gunsalus K."/>
            <person name="Fitch D.H."/>
            <person name="Piano F."/>
        </authorList>
    </citation>
    <scope>NUCLEOTIDE SEQUENCE [LARGE SCALE GENOMIC DNA]</scope>
    <source>
        <strain evidence="6">PF1309</strain>
    </source>
</reference>
<dbReference type="STRING" id="2018661.A0A2A2LPG1"/>
<dbReference type="PANTHER" id="PTHR13271">
    <property type="entry name" value="UNCHARACTERIZED PUTATIVE METHYLTRANSFERASE"/>
    <property type="match status" value="1"/>
</dbReference>
<evidence type="ECO:0000256" key="4">
    <source>
        <dbReference type="PROSITE-ProRule" id="PRU00898"/>
    </source>
</evidence>
<feature type="compositionally biased region" description="Basic and acidic residues" evidence="5">
    <location>
        <begin position="516"/>
        <end position="532"/>
    </location>
</feature>
<dbReference type="Gene3D" id="3.90.1410.10">
    <property type="entry name" value="set domain protein methyltransferase, domain 1"/>
    <property type="match status" value="1"/>
</dbReference>
<dbReference type="GO" id="GO:0018064">
    <property type="term" value="F:protein-L-histidine N-tele-methyltransferase activity"/>
    <property type="evidence" value="ECO:0007669"/>
    <property type="project" value="UniProtKB-EC"/>
</dbReference>
<evidence type="ECO:0000313" key="6">
    <source>
        <dbReference type="EMBL" id="PAV88104.1"/>
    </source>
</evidence>
<protein>
    <recommendedName>
        <fullName evidence="4">protein-histidine N-methyltransferase</fullName>
        <ecNumber evidence="4">2.1.1.85</ecNumber>
    </recommendedName>
</protein>
<dbReference type="InterPro" id="IPR044428">
    <property type="entry name" value="SETD3_SET"/>
</dbReference>
<evidence type="ECO:0000256" key="1">
    <source>
        <dbReference type="ARBA" id="ARBA00022603"/>
    </source>
</evidence>
<dbReference type="SUPFAM" id="SSF82199">
    <property type="entry name" value="SET domain"/>
    <property type="match status" value="1"/>
</dbReference>
<comment type="catalytic activity">
    <reaction evidence="4">
        <text>L-histidyl-[protein] + S-adenosyl-L-methionine = N(tele)-methyl-L-histidyl-[protein] + S-adenosyl-L-homocysteine + H(+)</text>
        <dbReference type="Rhea" id="RHEA:19369"/>
        <dbReference type="Rhea" id="RHEA-COMP:9745"/>
        <dbReference type="Rhea" id="RHEA-COMP:11600"/>
        <dbReference type="ChEBI" id="CHEBI:15378"/>
        <dbReference type="ChEBI" id="CHEBI:16367"/>
        <dbReference type="ChEBI" id="CHEBI:29979"/>
        <dbReference type="ChEBI" id="CHEBI:57856"/>
        <dbReference type="ChEBI" id="CHEBI:59789"/>
        <dbReference type="EC" id="2.1.1.85"/>
    </reaction>
</comment>
<keyword evidence="7" id="KW-1185">Reference proteome</keyword>
<evidence type="ECO:0000256" key="5">
    <source>
        <dbReference type="SAM" id="MobiDB-lite"/>
    </source>
</evidence>
<accession>A0A2A2LPG1</accession>
<dbReference type="Proteomes" id="UP000218231">
    <property type="component" value="Unassembled WGS sequence"/>
</dbReference>
<gene>
    <name evidence="6" type="ORF">WR25_09114</name>
</gene>
<feature type="region of interest" description="Disordered" evidence="5">
    <location>
        <begin position="509"/>
        <end position="532"/>
    </location>
</feature>
<evidence type="ECO:0000256" key="3">
    <source>
        <dbReference type="ARBA" id="ARBA00022691"/>
    </source>
</evidence>
<organism evidence="6 7">
    <name type="scientific">Diploscapter pachys</name>
    <dbReference type="NCBI Taxonomy" id="2018661"/>
    <lineage>
        <taxon>Eukaryota</taxon>
        <taxon>Metazoa</taxon>
        <taxon>Ecdysozoa</taxon>
        <taxon>Nematoda</taxon>
        <taxon>Chromadorea</taxon>
        <taxon>Rhabditida</taxon>
        <taxon>Rhabditina</taxon>
        <taxon>Rhabditomorpha</taxon>
        <taxon>Rhabditoidea</taxon>
        <taxon>Rhabditidae</taxon>
        <taxon>Diploscapter</taxon>
    </lineage>
</organism>
<dbReference type="InterPro" id="IPR025785">
    <property type="entry name" value="SETD3"/>
</dbReference>
<keyword evidence="2 4" id="KW-0808">Transferase</keyword>
<dbReference type="InterPro" id="IPR050600">
    <property type="entry name" value="SETD3_SETD6_MTase"/>
</dbReference>
<comment type="similarity">
    <text evidence="4">Belongs to the class V-like SAM-binding methyltransferase superfamily. SETD3 actin-histidine methyltransferase family.</text>
</comment>
<sequence>MVPIRTFFCQLHEAFDALDAAILGKGAIKKSKMGNPENGRRAEGDQQRLQADLMNQVGGLFENFLSKPPPPNIVDLWKEHERIRGHLNEICKIQSEMNASNDSTIERSPELLSAFIAWADQIGIQRDGVDVVESSDVGGYGLTANKSISKNTVVVSVPRHATMSLDLAKKSSMMKKAFEQDPIVQRMENVALALFLCCHRLKSDSKWKAYISMLPRQFSSPLYFNDEDMLKLKPSPVFEEAMLFYRTVARQFTVFFLTVSRNEAFEKARKASKNSNTEPPILYNTPFTMSNFTFDLYRWAVCCVTTRINMIPSETDKTKDGDVKLIPALIPVLDMANHEFVNEIIDEAVAFNTESDTAEIVATRGYESSKPVNIFYGRRSNAEHLLHNGFVPEGHNSADRYKLKIGLPRTDKNFQQKHKMIFDLGFAGWYESNIFMFDLANNIKSEQILLAALKFLKVRFELLEKTYGEIKAGQNSIEKNIEGLKLGELAILNRAKNYCEEYEKAILNPTKSPTKKPTEHVSRSLAKKSAEV</sequence>
<proteinExistence type="inferred from homology"/>
<comment type="caution">
    <text evidence="6">The sequence shown here is derived from an EMBL/GenBank/DDBJ whole genome shotgun (WGS) entry which is preliminary data.</text>
</comment>